<dbReference type="CDD" id="cd00109">
    <property type="entry name" value="Kunitz-type"/>
    <property type="match status" value="1"/>
</dbReference>
<dbReference type="InterPro" id="IPR042307">
    <property type="entry name" value="Reeler_sf"/>
</dbReference>
<dbReference type="InterPro" id="IPR038678">
    <property type="entry name" value="Spondin_N_sf"/>
</dbReference>
<dbReference type="NCBIfam" id="NF038123">
    <property type="entry name" value="NF038123_dom"/>
    <property type="match status" value="1"/>
</dbReference>
<dbReference type="PROSITE" id="PS50092">
    <property type="entry name" value="TSP1"/>
    <property type="match status" value="4"/>
</dbReference>
<dbReference type="PROSITE" id="PS00280">
    <property type="entry name" value="BPTI_KUNITZ_1"/>
    <property type="match status" value="1"/>
</dbReference>
<dbReference type="PRINTS" id="PR00759">
    <property type="entry name" value="BASICPTASE"/>
</dbReference>
<dbReference type="Gene3D" id="4.10.410.10">
    <property type="entry name" value="Pancreatic trypsin inhibitor Kunitz domain"/>
    <property type="match status" value="1"/>
</dbReference>
<protein>
    <recommendedName>
        <fullName evidence="2">Spondin-1</fullName>
    </recommendedName>
    <alternativeName>
        <fullName evidence="11">F-spondin</fullName>
    </alternativeName>
</protein>
<dbReference type="Gene3D" id="2.60.40.2130">
    <property type="entry name" value="F-spondin domain"/>
    <property type="match status" value="1"/>
</dbReference>
<dbReference type="SMART" id="SM00131">
    <property type="entry name" value="KU"/>
    <property type="match status" value="1"/>
</dbReference>
<dbReference type="CDD" id="cd08544">
    <property type="entry name" value="Reeler"/>
    <property type="match status" value="1"/>
</dbReference>
<dbReference type="InterPro" id="IPR009465">
    <property type="entry name" value="Spondin_N"/>
</dbReference>
<keyword evidence="4" id="KW-0272">Extracellular matrix</keyword>
<keyword evidence="10" id="KW-0325">Glycoprotein</keyword>
<feature type="signal peptide" evidence="12">
    <location>
        <begin position="1"/>
        <end position="17"/>
    </location>
</feature>
<dbReference type="GeneID" id="115891200"/>
<dbReference type="InterPro" id="IPR002223">
    <property type="entry name" value="Kunitz_BPTI"/>
</dbReference>
<dbReference type="Pfam" id="PF06468">
    <property type="entry name" value="Spond_N"/>
    <property type="match status" value="1"/>
</dbReference>
<evidence type="ECO:0000256" key="11">
    <source>
        <dbReference type="ARBA" id="ARBA00030964"/>
    </source>
</evidence>
<evidence type="ECO:0000259" key="13">
    <source>
        <dbReference type="PROSITE" id="PS50279"/>
    </source>
</evidence>
<dbReference type="SUPFAM" id="SSF82895">
    <property type="entry name" value="TSP-1 type 1 repeat"/>
    <property type="match status" value="4"/>
</dbReference>
<dbReference type="Pfam" id="PF00014">
    <property type="entry name" value="Kunitz_BPTI"/>
    <property type="match status" value="1"/>
</dbReference>
<keyword evidence="6 12" id="KW-0732">Signal</keyword>
<evidence type="ECO:0000256" key="6">
    <source>
        <dbReference type="ARBA" id="ARBA00022729"/>
    </source>
</evidence>
<accession>A0A6J2YW38</accession>
<reference evidence="17" key="1">
    <citation type="submission" date="2025-08" db="UniProtKB">
        <authorList>
            <consortium name="RefSeq"/>
        </authorList>
    </citation>
    <scope>IDENTIFICATION</scope>
    <source>
        <tissue evidence="17">Gonads</tissue>
    </source>
</reference>
<dbReference type="CTD" id="36919"/>
<dbReference type="InterPro" id="IPR000884">
    <property type="entry name" value="TSP1_rpt"/>
</dbReference>
<dbReference type="PROSITE" id="PS51020">
    <property type="entry name" value="SPONDIN"/>
    <property type="match status" value="1"/>
</dbReference>
<dbReference type="KEGG" id="soy:115891200"/>
<evidence type="ECO:0000256" key="1">
    <source>
        <dbReference type="ARBA" id="ARBA00004498"/>
    </source>
</evidence>
<dbReference type="FunFam" id="2.60.40.2130:FF:000002">
    <property type="entry name" value="Putative Spondin-1"/>
    <property type="match status" value="1"/>
</dbReference>
<dbReference type="Gene3D" id="2.20.100.10">
    <property type="entry name" value="Thrombospondin type-1 (TSP1) repeat"/>
    <property type="match status" value="4"/>
</dbReference>
<feature type="chain" id="PRO_5026853380" description="Spondin-1" evidence="12">
    <location>
        <begin position="18"/>
        <end position="792"/>
    </location>
</feature>
<feature type="domain" description="BPTI/Kunitz inhibitor" evidence="13">
    <location>
        <begin position="643"/>
        <end position="693"/>
    </location>
</feature>
<evidence type="ECO:0000256" key="12">
    <source>
        <dbReference type="SAM" id="SignalP"/>
    </source>
</evidence>
<dbReference type="InterPro" id="IPR002861">
    <property type="entry name" value="Reeler_dom"/>
</dbReference>
<keyword evidence="16" id="KW-1185">Reference proteome</keyword>
<dbReference type="Pfam" id="PF00090">
    <property type="entry name" value="TSP_1"/>
    <property type="match status" value="2"/>
</dbReference>
<dbReference type="PANTHER" id="PTHR11311:SF23">
    <property type="entry name" value="SPONDIN-1"/>
    <property type="match status" value="1"/>
</dbReference>
<dbReference type="InterPro" id="IPR020901">
    <property type="entry name" value="Prtase_inh_Kunz-CS"/>
</dbReference>
<evidence type="ECO:0000313" key="17">
    <source>
        <dbReference type="RefSeq" id="XP_030767479.1"/>
    </source>
</evidence>
<keyword evidence="8" id="KW-0130">Cell adhesion</keyword>
<dbReference type="PANTHER" id="PTHR11311">
    <property type="entry name" value="SPONDIN"/>
    <property type="match status" value="1"/>
</dbReference>
<evidence type="ECO:0000256" key="8">
    <source>
        <dbReference type="ARBA" id="ARBA00022889"/>
    </source>
</evidence>
<dbReference type="OrthoDB" id="347314at2759"/>
<evidence type="ECO:0000256" key="7">
    <source>
        <dbReference type="ARBA" id="ARBA00022737"/>
    </source>
</evidence>
<dbReference type="InParanoid" id="A0A6J2YW38"/>
<feature type="domain" description="Reelin" evidence="14">
    <location>
        <begin position="4"/>
        <end position="176"/>
    </location>
</feature>
<keyword evidence="3" id="KW-0964">Secreted</keyword>
<organism evidence="16 17">
    <name type="scientific">Sitophilus oryzae</name>
    <name type="common">Rice weevil</name>
    <name type="synonym">Curculio oryzae</name>
    <dbReference type="NCBI Taxonomy" id="7048"/>
    <lineage>
        <taxon>Eukaryota</taxon>
        <taxon>Metazoa</taxon>
        <taxon>Ecdysozoa</taxon>
        <taxon>Arthropoda</taxon>
        <taxon>Hexapoda</taxon>
        <taxon>Insecta</taxon>
        <taxon>Pterygota</taxon>
        <taxon>Neoptera</taxon>
        <taxon>Endopterygota</taxon>
        <taxon>Coleoptera</taxon>
        <taxon>Polyphaga</taxon>
        <taxon>Cucujiformia</taxon>
        <taxon>Curculionidae</taxon>
        <taxon>Dryophthorinae</taxon>
        <taxon>Sitophilus</taxon>
    </lineage>
</organism>
<sequence length="792" mass="89481">MWRYIFLLVIAIYNVKGQCPRIPSIYHSRFDKNPGDNGYQIKISENPEKYVPGKLYTLYLMGSKPLPNLQQFQRFIINVQSTEHPDNISPQSVGSFQLYGDNSTTFNEECVNTISERNSDPKTEVFFMWAAPPSGSGCVTFRAMVLEDSKHWYADDGNLSKTFCEQTEKDITFDENDCCACDEAKYNVIFEGLWSKETHPKDFPTSLWLTHFSDVIGASHERNFTFWGEGQIASEGFRSLAEWGSVRLMEIELRAKAKYIRTIIKAAGLWHPNVNTNTSTNFKVDRKHHLVSLASMFGPSPDWVVGINGLNLCLKNCTWIEDMIIDLFPYDAGTDSGVTYMSPNAETNPRERMYRITTKYPEDPRAPFYDSRKNEMNPMARLYITRQKVIPKQCDENFLTAQLDVSENTEEVSRRKINNCFYSIVLYKSIIIAECAVTEYSSWSECSVTCGKGLRMRTREYKIPQKAKMFECNRQLISKEMCVATIPECPENANNGDESKEQDVPLESLDGGADGVCSTSPWGEWSACSETCGVGFKMRTRFFLDNMGRKKCPHITTVEKEKCMGQPCANVQPEDPMCPTTPWSDWSPCSASCGKGVKFRTKLLLVGPELQAKCQGRVEMIQQAPCVDTPDCTFDMATAKVVCMQDSDQGPCQGYYNRWYFDSRKLMCVPFVYGGCRGNKNNFLTSEECMGSCSIVRDALSGINPAPSTSSSTSQTRFRTAPNLLQSSVDSYGEPVDCMITPWSSWSSCSVTCGAGLEERFRMIKRPAQNGGKPCPTNLKKKRRCYAPIPCY</sequence>
<dbReference type="Pfam" id="PF02014">
    <property type="entry name" value="Reeler"/>
    <property type="match status" value="1"/>
</dbReference>
<dbReference type="InterPro" id="IPR036880">
    <property type="entry name" value="Kunitz_BPTI_sf"/>
</dbReference>
<dbReference type="Proteomes" id="UP000504635">
    <property type="component" value="Unplaced"/>
</dbReference>
<keyword evidence="5" id="KW-0479">Metal-binding</keyword>
<dbReference type="PROSITE" id="PS50279">
    <property type="entry name" value="BPTI_KUNITZ_2"/>
    <property type="match status" value="1"/>
</dbReference>
<dbReference type="AlphaFoldDB" id="A0A6J2YW38"/>
<dbReference type="GO" id="GO:0046872">
    <property type="term" value="F:metal ion binding"/>
    <property type="evidence" value="ECO:0007669"/>
    <property type="project" value="UniProtKB-KW"/>
</dbReference>
<keyword evidence="7" id="KW-0677">Repeat</keyword>
<keyword evidence="9" id="KW-1015">Disulfide bond</keyword>
<dbReference type="Pfam" id="PF19028">
    <property type="entry name" value="TSP1_spondin"/>
    <property type="match status" value="2"/>
</dbReference>
<dbReference type="Gene3D" id="2.60.40.4060">
    <property type="entry name" value="Reeler domain"/>
    <property type="match status" value="1"/>
</dbReference>
<feature type="domain" description="Spondin" evidence="15">
    <location>
        <begin position="174"/>
        <end position="364"/>
    </location>
</feature>
<dbReference type="GO" id="GO:0031012">
    <property type="term" value="C:extracellular matrix"/>
    <property type="evidence" value="ECO:0007669"/>
    <property type="project" value="TreeGrafter"/>
</dbReference>
<evidence type="ECO:0000256" key="2">
    <source>
        <dbReference type="ARBA" id="ARBA00019594"/>
    </source>
</evidence>
<evidence type="ECO:0000256" key="9">
    <source>
        <dbReference type="ARBA" id="ARBA00023157"/>
    </source>
</evidence>
<dbReference type="SUPFAM" id="SSF57362">
    <property type="entry name" value="BPTI-like"/>
    <property type="match status" value="1"/>
</dbReference>
<dbReference type="SMART" id="SM00209">
    <property type="entry name" value="TSP1"/>
    <property type="match status" value="4"/>
</dbReference>
<evidence type="ECO:0000256" key="4">
    <source>
        <dbReference type="ARBA" id="ARBA00022530"/>
    </source>
</evidence>
<evidence type="ECO:0000259" key="15">
    <source>
        <dbReference type="PROSITE" id="PS51020"/>
    </source>
</evidence>
<gene>
    <name evidence="17" type="primary">LOC115891200</name>
</gene>
<dbReference type="RefSeq" id="XP_030767479.1">
    <property type="nucleotide sequence ID" value="XM_030911619.1"/>
</dbReference>
<evidence type="ECO:0000256" key="5">
    <source>
        <dbReference type="ARBA" id="ARBA00022723"/>
    </source>
</evidence>
<dbReference type="FunFam" id="4.10.410.10:FF:000046">
    <property type="entry name" value="AGAP011765-PA"/>
    <property type="match status" value="1"/>
</dbReference>
<name>A0A6J2YW38_SITOR</name>
<dbReference type="InterPro" id="IPR044004">
    <property type="entry name" value="TSP1_spondin_dom"/>
</dbReference>
<dbReference type="PROSITE" id="PS51019">
    <property type="entry name" value="REELIN"/>
    <property type="match status" value="1"/>
</dbReference>
<evidence type="ECO:0000313" key="16">
    <source>
        <dbReference type="Proteomes" id="UP000504635"/>
    </source>
</evidence>
<dbReference type="GO" id="GO:0007155">
    <property type="term" value="P:cell adhesion"/>
    <property type="evidence" value="ECO:0007669"/>
    <property type="project" value="UniProtKB-KW"/>
</dbReference>
<evidence type="ECO:0000256" key="3">
    <source>
        <dbReference type="ARBA" id="ARBA00022525"/>
    </source>
</evidence>
<dbReference type="InterPro" id="IPR051418">
    <property type="entry name" value="Spondin/Thrombospondin_T1"/>
</dbReference>
<evidence type="ECO:0000259" key="14">
    <source>
        <dbReference type="PROSITE" id="PS51019"/>
    </source>
</evidence>
<dbReference type="GO" id="GO:0004867">
    <property type="term" value="F:serine-type endopeptidase inhibitor activity"/>
    <property type="evidence" value="ECO:0007669"/>
    <property type="project" value="InterPro"/>
</dbReference>
<proteinExistence type="predicted"/>
<dbReference type="InterPro" id="IPR036383">
    <property type="entry name" value="TSP1_rpt_sf"/>
</dbReference>
<evidence type="ECO:0000256" key="10">
    <source>
        <dbReference type="ARBA" id="ARBA00023180"/>
    </source>
</evidence>
<dbReference type="FunCoup" id="A0A6J2YW38">
    <property type="interactions" value="11"/>
</dbReference>
<comment type="subcellular location">
    <subcellularLocation>
        <location evidence="1">Secreted</location>
        <location evidence="1">Extracellular space</location>
        <location evidence="1">Extracellular matrix</location>
    </subcellularLocation>
</comment>